<keyword evidence="4" id="KW-1185">Reference proteome</keyword>
<dbReference type="AlphaFoldDB" id="K7F080"/>
<evidence type="ECO:0000256" key="1">
    <source>
        <dbReference type="SAM" id="MobiDB-lite"/>
    </source>
</evidence>
<evidence type="ECO:0000259" key="2">
    <source>
        <dbReference type="Pfam" id="PF11560"/>
    </source>
</evidence>
<dbReference type="InterPro" id="IPR021623">
    <property type="entry name" value="LAP2alpha_C"/>
</dbReference>
<feature type="compositionally biased region" description="Low complexity" evidence="1">
    <location>
        <begin position="172"/>
        <end position="185"/>
    </location>
</feature>
<proteinExistence type="predicted"/>
<reference evidence="3" key="4">
    <citation type="submission" date="2025-09" db="UniProtKB">
        <authorList>
            <consortium name="Ensembl"/>
        </authorList>
    </citation>
    <scope>IDENTIFICATION</scope>
</reference>
<protein>
    <recommendedName>
        <fullName evidence="2">Lamina-associated polypeptide 2 alpha C-terminal domain-containing protein</fullName>
    </recommendedName>
</protein>
<feature type="region of interest" description="Disordered" evidence="1">
    <location>
        <begin position="584"/>
        <end position="620"/>
    </location>
</feature>
<accession>K7F080</accession>
<dbReference type="OMA" id="EPATEIW"/>
<evidence type="ECO:0000313" key="3">
    <source>
        <dbReference type="Ensembl" id="ENSPSIP00000001440.1"/>
    </source>
</evidence>
<dbReference type="Proteomes" id="UP000007267">
    <property type="component" value="Unassembled WGS sequence"/>
</dbReference>
<dbReference type="Ensembl" id="ENSPSIT00000001444.1">
    <property type="protein sequence ID" value="ENSPSIP00000001440.1"/>
    <property type="gene ID" value="ENSPSIG00000001443.1"/>
</dbReference>
<feature type="compositionally biased region" description="Pro residues" evidence="1">
    <location>
        <begin position="135"/>
        <end position="145"/>
    </location>
</feature>
<feature type="domain" description="Lamina-associated polypeptide 2 alpha C-terminal" evidence="2">
    <location>
        <begin position="342"/>
        <end position="547"/>
    </location>
</feature>
<sequence>MQGSATESAAQAVTEAVPLTVPRDRAPSAPDRRHRESPAPQSEDPVPSRQPAPETVSGPATHPVPQESSASAPRKSSQSARMQTASPSSHESGSPSVKEVYRSTARHSASTKGHSSAHARASGKSIPRDHSLSPSPVPSTYPSPPQYSGSGREPYYPRHRSSRSPQRRSSHYYRNTSRSPSYSPPRSHHTRHGSRYASRRPSPDSVYRYHRGYYTGRQDRSPSHSCSCCCRQSSYRRHSQPASEHRRSQSPRPPPSATSISVLSEPEEGQISDTDDRPPQASSQDAQSSFPDDAVFAMDSSPPDDTREFQDLFKRVAQSQEVQLADVNVKQYKLLKNLHPRQQSKVALPLDEAILEPATEIWKTPASTTPSCKRAEKRYFISSKGAEFLFTHPQPNSLVVDAALQRAKNPQVRNSAADKDAKRLDIFGRKVYSSSTLLLRIANYSALLSNHSFDNIAKLSEIAQRISETDKVLLRAILQEGYACARAGLQIAMDVADTAARSIATAVSMRRASWLATAAVPKELQSKVEDLPFDRIKLFAEKTDEVLHTGKDSRATLRTLGMYVPPFRRKRYFPFQRRYDYQFRRQQNRPYDQNRSKQRTQRRRPQPPRVNNAGAPKQQV</sequence>
<dbReference type="HOGENOM" id="CLU_440719_0_0_1"/>
<reference evidence="4" key="1">
    <citation type="submission" date="2011-10" db="EMBL/GenBank/DDBJ databases">
        <authorList>
            <consortium name="Soft-shell Turtle Genome Consortium"/>
        </authorList>
    </citation>
    <scope>NUCLEOTIDE SEQUENCE [LARGE SCALE GENOMIC DNA]</scope>
    <source>
        <strain evidence="4">Daiwa-1</strain>
    </source>
</reference>
<dbReference type="Pfam" id="PF11560">
    <property type="entry name" value="LAP2alpha"/>
    <property type="match status" value="1"/>
</dbReference>
<feature type="compositionally biased region" description="Basic residues" evidence="1">
    <location>
        <begin position="157"/>
        <end position="171"/>
    </location>
</feature>
<feature type="compositionally biased region" description="Low complexity" evidence="1">
    <location>
        <begin position="279"/>
        <end position="294"/>
    </location>
</feature>
<reference evidence="4" key="2">
    <citation type="journal article" date="2013" name="Nat. Genet.">
        <title>The draft genomes of soft-shell turtle and green sea turtle yield insights into the development and evolution of the turtle-specific body plan.</title>
        <authorList>
            <person name="Wang Z."/>
            <person name="Pascual-Anaya J."/>
            <person name="Zadissa A."/>
            <person name="Li W."/>
            <person name="Niimura Y."/>
            <person name="Huang Z."/>
            <person name="Li C."/>
            <person name="White S."/>
            <person name="Xiong Z."/>
            <person name="Fang D."/>
            <person name="Wang B."/>
            <person name="Ming Y."/>
            <person name="Chen Y."/>
            <person name="Zheng Y."/>
            <person name="Kuraku S."/>
            <person name="Pignatelli M."/>
            <person name="Herrero J."/>
            <person name="Beal K."/>
            <person name="Nozawa M."/>
            <person name="Li Q."/>
            <person name="Wang J."/>
            <person name="Zhang H."/>
            <person name="Yu L."/>
            <person name="Shigenobu S."/>
            <person name="Wang J."/>
            <person name="Liu J."/>
            <person name="Flicek P."/>
            <person name="Searle S."/>
            <person name="Wang J."/>
            <person name="Kuratani S."/>
            <person name="Yin Y."/>
            <person name="Aken B."/>
            <person name="Zhang G."/>
            <person name="Irie N."/>
        </authorList>
    </citation>
    <scope>NUCLEOTIDE SEQUENCE [LARGE SCALE GENOMIC DNA]</scope>
    <source>
        <strain evidence="4">Daiwa-1</strain>
    </source>
</reference>
<organism evidence="3 4">
    <name type="scientific">Pelodiscus sinensis</name>
    <name type="common">Chinese softshell turtle</name>
    <name type="synonym">Trionyx sinensis</name>
    <dbReference type="NCBI Taxonomy" id="13735"/>
    <lineage>
        <taxon>Eukaryota</taxon>
        <taxon>Metazoa</taxon>
        <taxon>Chordata</taxon>
        <taxon>Craniata</taxon>
        <taxon>Vertebrata</taxon>
        <taxon>Euteleostomi</taxon>
        <taxon>Archelosauria</taxon>
        <taxon>Testudinata</taxon>
        <taxon>Testudines</taxon>
        <taxon>Cryptodira</taxon>
        <taxon>Trionychia</taxon>
        <taxon>Trionychidae</taxon>
        <taxon>Pelodiscus</taxon>
    </lineage>
</organism>
<feature type="compositionally biased region" description="Low complexity" evidence="1">
    <location>
        <begin position="68"/>
        <end position="96"/>
    </location>
</feature>
<feature type="compositionally biased region" description="Basic and acidic residues" evidence="1">
    <location>
        <begin position="22"/>
        <end position="37"/>
    </location>
</feature>
<feature type="compositionally biased region" description="Basic residues" evidence="1">
    <location>
        <begin position="186"/>
        <end position="198"/>
    </location>
</feature>
<dbReference type="eggNOG" id="ENOG502RU9M">
    <property type="taxonomic scope" value="Eukaryota"/>
</dbReference>
<dbReference type="EMBL" id="AGCU01067194">
    <property type="status" value="NOT_ANNOTATED_CDS"/>
    <property type="molecule type" value="Genomic_DNA"/>
</dbReference>
<feature type="region of interest" description="Disordered" evidence="1">
    <location>
        <begin position="1"/>
        <end position="307"/>
    </location>
</feature>
<reference evidence="3" key="3">
    <citation type="submission" date="2025-08" db="UniProtKB">
        <authorList>
            <consortium name="Ensembl"/>
        </authorList>
    </citation>
    <scope>IDENTIFICATION</scope>
</reference>
<dbReference type="Gene3D" id="1.10.287.3160">
    <property type="match status" value="1"/>
</dbReference>
<name>K7F080_PELSI</name>
<dbReference type="GeneTree" id="ENSGT00610000087381"/>
<feature type="compositionally biased region" description="Polar residues" evidence="1">
    <location>
        <begin position="1"/>
        <end position="11"/>
    </location>
</feature>
<feature type="compositionally biased region" description="Basic residues" evidence="1">
    <location>
        <begin position="596"/>
        <end position="606"/>
    </location>
</feature>
<evidence type="ECO:0000313" key="4">
    <source>
        <dbReference type="Proteomes" id="UP000007267"/>
    </source>
</evidence>